<reference evidence="1 2" key="1">
    <citation type="journal article" date="2014" name="Genome Announc.">
        <title>Complete Genome Sequence of the Novel Giant Pseudomonas Phage PaBG.</title>
        <authorList>
            <person name="Sykilinda N.N."/>
            <person name="Bondar A.A."/>
            <person name="Gorshkova A.S."/>
            <person name="Kurochkina L.P."/>
            <person name="Kulikov E.E."/>
            <person name="Shneider M.M."/>
            <person name="Kadykov V.A."/>
            <person name="Solovjeva N.V."/>
            <person name="Kabilov M.R."/>
            <person name="Mesyanzhinov V.V."/>
            <person name="Vlassov V.V."/>
            <person name="Drukker V.V."/>
            <person name="Miroshnikov K.A."/>
        </authorList>
    </citation>
    <scope>NUCLEOTIDE SEQUENCE [LARGE SCALE GENOMIC DNA]</scope>
</reference>
<dbReference type="EMBL" id="KF147891">
    <property type="protein sequence ID" value="AGS82128.1"/>
    <property type="molecule type" value="Genomic_DNA"/>
</dbReference>
<dbReference type="OrthoDB" id="40748at10239"/>
<name>S5WBG1_9CAUD</name>
<evidence type="ECO:0000313" key="2">
    <source>
        <dbReference type="Proteomes" id="UP000015545"/>
    </source>
</evidence>
<gene>
    <name evidence="1" type="ORF">PaBG_00245</name>
</gene>
<protein>
    <submittedName>
        <fullName evidence="1">Uncharacterized protein</fullName>
    </submittedName>
</protein>
<sequence>MRRLLAIGSLIYCVMANAQSLLVVQSATVNDLYGNTIIAKILEDQNGSVDHIAVFNARQFTHDRSAHSREILSKVLRTYVEHSKPSALLFLGEPIVDVGIPTQYSSVLIGSTSFNTTALKAASIYNKHWSPVYVISDNSVLANLRLQELRRQLDGIELDVTTVSTVIEYRQALLDLQDQPKGTLVLNAFSLLDEWQDSVGFAEIENLLVKTNRRHVDVGICRNGFKTTLAIGPTPAEAAALATAPYSQASNSHISSCANLSRVVPKWLGLYRATMGKYDIVEGGNQ</sequence>
<dbReference type="Proteomes" id="UP000015545">
    <property type="component" value="Segment"/>
</dbReference>
<organism evidence="1 2">
    <name type="scientific">Pseudomonas phage PaBG</name>
    <dbReference type="NCBI Taxonomy" id="1335230"/>
    <lineage>
        <taxon>Viruses</taxon>
        <taxon>Duplodnaviria</taxon>
        <taxon>Heunggongvirae</taxon>
        <taxon>Uroviricota</taxon>
        <taxon>Caudoviricetes</taxon>
        <taxon>Baikalvirus</taxon>
        <taxon>Baikalvirus PaBG</taxon>
    </lineage>
</organism>
<dbReference type="KEGG" id="vg:16574930"/>
<proteinExistence type="predicted"/>
<accession>S5WBG1</accession>
<evidence type="ECO:0000313" key="1">
    <source>
        <dbReference type="EMBL" id="AGS82128.1"/>
    </source>
</evidence>
<keyword evidence="2" id="KW-1185">Reference proteome</keyword>
<dbReference type="RefSeq" id="YP_008433575.1">
    <property type="nucleotide sequence ID" value="NC_022096.1"/>
</dbReference>